<gene>
    <name evidence="3" type="ORF">SAMN02982917_3252</name>
</gene>
<feature type="chain" id="PRO_5012214266" description="DUF2946 domain-containing protein" evidence="2">
    <location>
        <begin position="28"/>
        <end position="117"/>
    </location>
</feature>
<organism evidence="3 4">
    <name type="scientific">Azospirillum oryzae</name>
    <dbReference type="NCBI Taxonomy" id="286727"/>
    <lineage>
        <taxon>Bacteria</taxon>
        <taxon>Pseudomonadati</taxon>
        <taxon>Pseudomonadota</taxon>
        <taxon>Alphaproteobacteria</taxon>
        <taxon>Rhodospirillales</taxon>
        <taxon>Azospirillaceae</taxon>
        <taxon>Azospirillum</taxon>
    </lineage>
</organism>
<sequence length="117" mass="11911">MKRLGHIFAILAFGFALLMGAAGGAMANVGAHVDMPAGSMGHHGSHHAPPPSAPSQSDHHKAALAVAATCCPAAEAPARHSLSIPVTMVETSWHPQAGFVPSARDITPDTPPPKTSL</sequence>
<evidence type="ECO:0008006" key="5">
    <source>
        <dbReference type="Google" id="ProtNLM"/>
    </source>
</evidence>
<dbReference type="STRING" id="286727.SAMN02982917_3252"/>
<name>A0A1X7G4I9_9PROT</name>
<feature type="signal peptide" evidence="2">
    <location>
        <begin position="1"/>
        <end position="27"/>
    </location>
</feature>
<feature type="region of interest" description="Disordered" evidence="1">
    <location>
        <begin position="98"/>
        <end position="117"/>
    </location>
</feature>
<evidence type="ECO:0000313" key="4">
    <source>
        <dbReference type="Proteomes" id="UP000192936"/>
    </source>
</evidence>
<dbReference type="RefSeq" id="WP_085087138.1">
    <property type="nucleotide sequence ID" value="NZ_FXAK01000007.1"/>
</dbReference>
<proteinExistence type="predicted"/>
<accession>A0A1X7G4I9</accession>
<protein>
    <recommendedName>
        <fullName evidence="5">DUF2946 domain-containing protein</fullName>
    </recommendedName>
</protein>
<evidence type="ECO:0000313" key="3">
    <source>
        <dbReference type="EMBL" id="SMF63803.1"/>
    </source>
</evidence>
<reference evidence="3 4" key="1">
    <citation type="submission" date="2017-04" db="EMBL/GenBank/DDBJ databases">
        <authorList>
            <person name="Afonso C.L."/>
            <person name="Miller P.J."/>
            <person name="Scott M.A."/>
            <person name="Spackman E."/>
            <person name="Goraichik I."/>
            <person name="Dimitrov K.M."/>
            <person name="Suarez D.L."/>
            <person name="Swayne D.E."/>
        </authorList>
    </citation>
    <scope>NUCLEOTIDE SEQUENCE [LARGE SCALE GENOMIC DNA]</scope>
    <source>
        <strain evidence="3 4">A2P</strain>
    </source>
</reference>
<dbReference type="Proteomes" id="UP000192936">
    <property type="component" value="Unassembled WGS sequence"/>
</dbReference>
<dbReference type="EMBL" id="FXAK01000007">
    <property type="protein sequence ID" value="SMF63803.1"/>
    <property type="molecule type" value="Genomic_DNA"/>
</dbReference>
<evidence type="ECO:0000256" key="2">
    <source>
        <dbReference type="SAM" id="SignalP"/>
    </source>
</evidence>
<dbReference type="AlphaFoldDB" id="A0A1X7G4I9"/>
<dbReference type="OrthoDB" id="7307867at2"/>
<evidence type="ECO:0000256" key="1">
    <source>
        <dbReference type="SAM" id="MobiDB-lite"/>
    </source>
</evidence>
<keyword evidence="2" id="KW-0732">Signal</keyword>
<feature type="region of interest" description="Disordered" evidence="1">
    <location>
        <begin position="36"/>
        <end position="61"/>
    </location>
</feature>